<dbReference type="Proteomes" id="UP001432322">
    <property type="component" value="Unassembled WGS sequence"/>
</dbReference>
<comment type="caution">
    <text evidence="2">The sequence shown here is derived from an EMBL/GenBank/DDBJ whole genome shotgun (WGS) entry which is preliminary data.</text>
</comment>
<dbReference type="AlphaFoldDB" id="A0AAV5VRL2"/>
<evidence type="ECO:0000313" key="2">
    <source>
        <dbReference type="EMBL" id="GMT20978.1"/>
    </source>
</evidence>
<dbReference type="InterPro" id="IPR002083">
    <property type="entry name" value="MATH/TRAF_dom"/>
</dbReference>
<feature type="domain" description="MATH" evidence="1">
    <location>
        <begin position="2"/>
        <end position="74"/>
    </location>
</feature>
<reference evidence="2" key="1">
    <citation type="submission" date="2023-10" db="EMBL/GenBank/DDBJ databases">
        <title>Genome assembly of Pristionchus species.</title>
        <authorList>
            <person name="Yoshida K."/>
            <person name="Sommer R.J."/>
        </authorList>
    </citation>
    <scope>NUCLEOTIDE SEQUENCE</scope>
    <source>
        <strain evidence="2">RS5133</strain>
    </source>
</reference>
<dbReference type="EMBL" id="BTSY01000003">
    <property type="protein sequence ID" value="GMT20978.1"/>
    <property type="molecule type" value="Genomic_DNA"/>
</dbReference>
<evidence type="ECO:0000259" key="1">
    <source>
        <dbReference type="Pfam" id="PF00917"/>
    </source>
</evidence>
<feature type="non-terminal residue" evidence="2">
    <location>
        <position position="1"/>
    </location>
</feature>
<keyword evidence="3" id="KW-1185">Reference proteome</keyword>
<proteinExistence type="predicted"/>
<accession>A0AAV5VRL2</accession>
<sequence length="128" mass="14530">SPVTRINGFPWRLRLRLSPCGKLIEVCLFCDKSDESHLWWCTATVKLITKTSWAVTKTFTHKFASWETDEEYKELAAIDVSSAMMKVEVKIDTDTNGHNFCMRPTLGVLAARDCVLIVGGERVHVNKQ</sequence>
<gene>
    <name evidence="2" type="ORF">PFISCL1PPCAC_12275</name>
</gene>
<evidence type="ECO:0000313" key="3">
    <source>
        <dbReference type="Proteomes" id="UP001432322"/>
    </source>
</evidence>
<dbReference type="Pfam" id="PF00917">
    <property type="entry name" value="MATH"/>
    <property type="match status" value="1"/>
</dbReference>
<name>A0AAV5VRL2_9BILA</name>
<protein>
    <recommendedName>
        <fullName evidence="1">MATH domain-containing protein</fullName>
    </recommendedName>
</protein>
<feature type="non-terminal residue" evidence="2">
    <location>
        <position position="128"/>
    </location>
</feature>
<organism evidence="2 3">
    <name type="scientific">Pristionchus fissidentatus</name>
    <dbReference type="NCBI Taxonomy" id="1538716"/>
    <lineage>
        <taxon>Eukaryota</taxon>
        <taxon>Metazoa</taxon>
        <taxon>Ecdysozoa</taxon>
        <taxon>Nematoda</taxon>
        <taxon>Chromadorea</taxon>
        <taxon>Rhabditida</taxon>
        <taxon>Rhabditina</taxon>
        <taxon>Diplogasteromorpha</taxon>
        <taxon>Diplogasteroidea</taxon>
        <taxon>Neodiplogasteridae</taxon>
        <taxon>Pristionchus</taxon>
    </lineage>
</organism>